<keyword evidence="1" id="KW-0678">Repressor</keyword>
<dbReference type="PROSITE" id="PS50977">
    <property type="entry name" value="HTH_TETR_2"/>
    <property type="match status" value="1"/>
</dbReference>
<protein>
    <submittedName>
        <fullName evidence="5">TetR family transcriptional regulator</fullName>
    </submittedName>
</protein>
<dbReference type="Gene3D" id="1.10.10.60">
    <property type="entry name" value="Homeodomain-like"/>
    <property type="match status" value="1"/>
</dbReference>
<dbReference type="Gene3D" id="1.10.357.10">
    <property type="entry name" value="Tetracycline Repressor, domain 2"/>
    <property type="match status" value="1"/>
</dbReference>
<dbReference type="InterPro" id="IPR050624">
    <property type="entry name" value="HTH-type_Tx_Regulator"/>
</dbReference>
<dbReference type="PANTHER" id="PTHR43479:SF11">
    <property type="entry name" value="ACREF_ENVCD OPERON REPRESSOR-RELATED"/>
    <property type="match status" value="1"/>
</dbReference>
<dbReference type="PATRIC" id="fig|33935.3.peg.3224"/>
<dbReference type="InterPro" id="IPR009057">
    <property type="entry name" value="Homeodomain-like_sf"/>
</dbReference>
<comment type="caution">
    <text evidence="5">The sequence shown here is derived from an EMBL/GenBank/DDBJ whole genome shotgun (WGS) entry which is preliminary data.</text>
</comment>
<evidence type="ECO:0000256" key="3">
    <source>
        <dbReference type="PROSITE-ProRule" id="PRU00335"/>
    </source>
</evidence>
<sequence length="207" mass="23732">MKQSPRVLGRPRHDENAKPTKDIVLETATRLFIKEGYKNISMDDVAKACNVTKATIYYYYPTKGELYTSALIAMMDRIKLSILQILEQPKPFKERLQQLVEVHLSATIDIDMKNFMKEATINLSESQLRQVQASENDMYQTIERTMQVEMENGTIRKGNAKFFAHNFMALMTVGYLKDGDGKPLLGAVDKTAKEVTNFFWLSVQNNH</sequence>
<dbReference type="AlphaFoldDB" id="A0A0M9DP85"/>
<evidence type="ECO:0000313" key="5">
    <source>
        <dbReference type="EMBL" id="KOY84172.1"/>
    </source>
</evidence>
<dbReference type="GO" id="GO:0003677">
    <property type="term" value="F:DNA binding"/>
    <property type="evidence" value="ECO:0007669"/>
    <property type="project" value="UniProtKB-UniRule"/>
</dbReference>
<dbReference type="RefSeq" id="WP_053993367.1">
    <property type="nucleotide sequence ID" value="NZ_CP065643.1"/>
</dbReference>
<dbReference type="Pfam" id="PF00440">
    <property type="entry name" value="TetR_N"/>
    <property type="match status" value="1"/>
</dbReference>
<evidence type="ECO:0000313" key="6">
    <source>
        <dbReference type="Proteomes" id="UP000037977"/>
    </source>
</evidence>
<evidence type="ECO:0000256" key="2">
    <source>
        <dbReference type="ARBA" id="ARBA00023125"/>
    </source>
</evidence>
<dbReference type="Proteomes" id="UP000037977">
    <property type="component" value="Unassembled WGS sequence"/>
</dbReference>
<dbReference type="EMBL" id="LGCI01000002">
    <property type="protein sequence ID" value="KOY84172.1"/>
    <property type="molecule type" value="Genomic_DNA"/>
</dbReference>
<evidence type="ECO:0000259" key="4">
    <source>
        <dbReference type="PROSITE" id="PS50977"/>
    </source>
</evidence>
<feature type="domain" description="HTH tetR-type" evidence="4">
    <location>
        <begin position="18"/>
        <end position="78"/>
    </location>
</feature>
<evidence type="ECO:0000256" key="1">
    <source>
        <dbReference type="ARBA" id="ARBA00022491"/>
    </source>
</evidence>
<organism evidence="5 6">
    <name type="scientific">Lysinibacillus macroides</name>
    <dbReference type="NCBI Taxonomy" id="33935"/>
    <lineage>
        <taxon>Bacteria</taxon>
        <taxon>Bacillati</taxon>
        <taxon>Bacillota</taxon>
        <taxon>Bacilli</taxon>
        <taxon>Bacillales</taxon>
        <taxon>Bacillaceae</taxon>
        <taxon>Lysinibacillus</taxon>
    </lineage>
</organism>
<dbReference type="SUPFAM" id="SSF46689">
    <property type="entry name" value="Homeodomain-like"/>
    <property type="match status" value="1"/>
</dbReference>
<feature type="DNA-binding region" description="H-T-H motif" evidence="3">
    <location>
        <begin position="41"/>
        <end position="60"/>
    </location>
</feature>
<dbReference type="OrthoDB" id="2732116at2"/>
<keyword evidence="6" id="KW-1185">Reference proteome</keyword>
<reference evidence="5 6" key="1">
    <citation type="submission" date="2015-07" db="EMBL/GenBank/DDBJ databases">
        <title>Genome sequencing project for genomic taxonomy and phylogenomics of Bacillus-like bacteria.</title>
        <authorList>
            <person name="Liu B."/>
            <person name="Wang J."/>
            <person name="Zhu Y."/>
            <person name="Liu G."/>
            <person name="Chen Q."/>
            <person name="Chen Z."/>
            <person name="Che J."/>
            <person name="Ge C."/>
            <person name="Shi H."/>
            <person name="Pan Z."/>
            <person name="Liu X."/>
        </authorList>
    </citation>
    <scope>NUCLEOTIDE SEQUENCE [LARGE SCALE GENOMIC DNA]</scope>
    <source>
        <strain evidence="5 6">DSM 54</strain>
    </source>
</reference>
<gene>
    <name evidence="5" type="ORF">ADM90_01840</name>
</gene>
<dbReference type="InterPro" id="IPR001647">
    <property type="entry name" value="HTH_TetR"/>
</dbReference>
<proteinExistence type="predicted"/>
<keyword evidence="2 3" id="KW-0238">DNA-binding</keyword>
<dbReference type="PRINTS" id="PR00455">
    <property type="entry name" value="HTHTETR"/>
</dbReference>
<dbReference type="PANTHER" id="PTHR43479">
    <property type="entry name" value="ACREF/ENVCD OPERON REPRESSOR-RELATED"/>
    <property type="match status" value="1"/>
</dbReference>
<name>A0A0M9DP85_9BACI</name>
<dbReference type="STRING" id="33935.ADM90_01840"/>
<accession>A0A0M9DP85</accession>